<reference evidence="1 2" key="1">
    <citation type="submission" date="2014-02" db="EMBL/GenBank/DDBJ databases">
        <title>The genome sequence of Colletotrichum salicis CBS 607.94.</title>
        <authorList>
            <person name="Baroncelli R."/>
            <person name="Thon M.R."/>
        </authorList>
    </citation>
    <scope>NUCLEOTIDE SEQUENCE [LARGE SCALE GENOMIC DNA]</scope>
    <source>
        <strain evidence="1 2">CBS 607.94</strain>
    </source>
</reference>
<evidence type="ECO:0000313" key="1">
    <source>
        <dbReference type="EMBL" id="KXH66226.1"/>
    </source>
</evidence>
<accession>A0A135V0Q2</accession>
<protein>
    <submittedName>
        <fullName evidence="1">Uncharacterized protein</fullName>
    </submittedName>
</protein>
<proteinExistence type="predicted"/>
<keyword evidence="2" id="KW-1185">Reference proteome</keyword>
<name>A0A135V0Q2_9PEZI</name>
<comment type="caution">
    <text evidence="1">The sequence shown here is derived from an EMBL/GenBank/DDBJ whole genome shotgun (WGS) entry which is preliminary data.</text>
</comment>
<dbReference type="Proteomes" id="UP000070121">
    <property type="component" value="Unassembled WGS sequence"/>
</dbReference>
<dbReference type="AlphaFoldDB" id="A0A135V0Q2"/>
<evidence type="ECO:0000313" key="2">
    <source>
        <dbReference type="Proteomes" id="UP000070121"/>
    </source>
</evidence>
<sequence>MLPSRPSLFHDNQPLLSHLHFFCVLSSSSSPSSMPTTTTANPPSPPNTHASPVVIIPCPSSSHALLLLWDLCKLQQEKHREALSQSFSLVWHSIPHLLLAYAQTEQDFTHWCTSIFPSLYLPSSRRRRRRY</sequence>
<organism evidence="1 2">
    <name type="scientific">Colletotrichum salicis</name>
    <dbReference type="NCBI Taxonomy" id="1209931"/>
    <lineage>
        <taxon>Eukaryota</taxon>
        <taxon>Fungi</taxon>
        <taxon>Dikarya</taxon>
        <taxon>Ascomycota</taxon>
        <taxon>Pezizomycotina</taxon>
        <taxon>Sordariomycetes</taxon>
        <taxon>Hypocreomycetidae</taxon>
        <taxon>Glomerellales</taxon>
        <taxon>Glomerellaceae</taxon>
        <taxon>Colletotrichum</taxon>
        <taxon>Colletotrichum acutatum species complex</taxon>
    </lineage>
</organism>
<dbReference type="EMBL" id="JFFI01000721">
    <property type="protein sequence ID" value="KXH66226.1"/>
    <property type="molecule type" value="Genomic_DNA"/>
</dbReference>
<gene>
    <name evidence="1" type="ORF">CSAL01_13125</name>
</gene>